<accession>A0A6A6KMU5</accession>
<dbReference type="EMBL" id="JAAGAX010000016">
    <property type="protein sequence ID" value="KAF2289814.1"/>
    <property type="molecule type" value="Genomic_DNA"/>
</dbReference>
<protein>
    <recommendedName>
        <fullName evidence="3">Peptidase A1 domain-containing protein</fullName>
    </recommendedName>
</protein>
<dbReference type="Proteomes" id="UP000467840">
    <property type="component" value="Chromosome 8"/>
</dbReference>
<organism evidence="1 2">
    <name type="scientific">Hevea brasiliensis</name>
    <name type="common">Para rubber tree</name>
    <name type="synonym">Siphonia brasiliensis</name>
    <dbReference type="NCBI Taxonomy" id="3981"/>
    <lineage>
        <taxon>Eukaryota</taxon>
        <taxon>Viridiplantae</taxon>
        <taxon>Streptophyta</taxon>
        <taxon>Embryophyta</taxon>
        <taxon>Tracheophyta</taxon>
        <taxon>Spermatophyta</taxon>
        <taxon>Magnoliopsida</taxon>
        <taxon>eudicotyledons</taxon>
        <taxon>Gunneridae</taxon>
        <taxon>Pentapetalae</taxon>
        <taxon>rosids</taxon>
        <taxon>fabids</taxon>
        <taxon>Malpighiales</taxon>
        <taxon>Euphorbiaceae</taxon>
        <taxon>Crotonoideae</taxon>
        <taxon>Micrandreae</taxon>
        <taxon>Hevea</taxon>
    </lineage>
</organism>
<keyword evidence="2" id="KW-1185">Reference proteome</keyword>
<evidence type="ECO:0008006" key="3">
    <source>
        <dbReference type="Google" id="ProtNLM"/>
    </source>
</evidence>
<proteinExistence type="predicted"/>
<dbReference type="Gene3D" id="2.40.70.10">
    <property type="entry name" value="Acid Proteases"/>
    <property type="match status" value="1"/>
</dbReference>
<comment type="caution">
    <text evidence="1">The sequence shown here is derived from an EMBL/GenBank/DDBJ whole genome shotgun (WGS) entry which is preliminary data.</text>
</comment>
<gene>
    <name evidence="1" type="ORF">GH714_038773</name>
</gene>
<reference evidence="1 2" key="1">
    <citation type="journal article" date="2020" name="Mol. Plant">
        <title>The Chromosome-Based Rubber Tree Genome Provides New Insights into Spurge Genome Evolution and Rubber Biosynthesis.</title>
        <authorList>
            <person name="Liu J."/>
            <person name="Shi C."/>
            <person name="Shi C.C."/>
            <person name="Li W."/>
            <person name="Zhang Q.J."/>
            <person name="Zhang Y."/>
            <person name="Li K."/>
            <person name="Lu H.F."/>
            <person name="Shi C."/>
            <person name="Zhu S.T."/>
            <person name="Xiao Z.Y."/>
            <person name="Nan H."/>
            <person name="Yue Y."/>
            <person name="Zhu X.G."/>
            <person name="Wu Y."/>
            <person name="Hong X.N."/>
            <person name="Fan G.Y."/>
            <person name="Tong Y."/>
            <person name="Zhang D."/>
            <person name="Mao C.L."/>
            <person name="Liu Y.L."/>
            <person name="Hao S.J."/>
            <person name="Liu W.Q."/>
            <person name="Lv M.Q."/>
            <person name="Zhang H.B."/>
            <person name="Liu Y."/>
            <person name="Hu-Tang G.R."/>
            <person name="Wang J.P."/>
            <person name="Wang J.H."/>
            <person name="Sun Y.H."/>
            <person name="Ni S.B."/>
            <person name="Chen W.B."/>
            <person name="Zhang X.C."/>
            <person name="Jiao Y.N."/>
            <person name="Eichler E.E."/>
            <person name="Li G.H."/>
            <person name="Liu X."/>
            <person name="Gao L.Z."/>
        </authorList>
    </citation>
    <scope>NUCLEOTIDE SEQUENCE [LARGE SCALE GENOMIC DNA]</scope>
    <source>
        <strain evidence="2">cv. GT1</strain>
        <tissue evidence="1">Leaf</tissue>
    </source>
</reference>
<dbReference type="SUPFAM" id="SSF50630">
    <property type="entry name" value="Acid proteases"/>
    <property type="match status" value="1"/>
</dbReference>
<dbReference type="InterPro" id="IPR021109">
    <property type="entry name" value="Peptidase_aspartic_dom_sf"/>
</dbReference>
<name>A0A6A6KMU5_HEVBR</name>
<evidence type="ECO:0000313" key="1">
    <source>
        <dbReference type="EMBL" id="KAF2289814.1"/>
    </source>
</evidence>
<dbReference type="AlphaFoldDB" id="A0A6A6KMU5"/>
<sequence length="71" mass="8214">MNIDFKITLLKRSLEFNDLRLFLWLADLVLKDKIFVYDLAHQRIGWANYDCSLSVTSVTSSRISSMQDTGV</sequence>
<evidence type="ECO:0000313" key="2">
    <source>
        <dbReference type="Proteomes" id="UP000467840"/>
    </source>
</evidence>